<name>A0A928BU07_XYLRU</name>
<proteinExistence type="predicted"/>
<reference evidence="1" key="1">
    <citation type="submission" date="2019-04" db="EMBL/GenBank/DDBJ databases">
        <title>Evolution of Biomass-Degrading Anaerobic Consortia Revealed by Metagenomics.</title>
        <authorList>
            <person name="Peng X."/>
        </authorList>
    </citation>
    <scope>NUCLEOTIDE SEQUENCE</scope>
    <source>
        <strain evidence="1">SIG141</strain>
    </source>
</reference>
<comment type="caution">
    <text evidence="1">The sequence shown here is derived from an EMBL/GenBank/DDBJ whole genome shotgun (WGS) entry which is preliminary data.</text>
</comment>
<protein>
    <submittedName>
        <fullName evidence="1">Uncharacterized protein</fullName>
    </submittedName>
</protein>
<organism evidence="1 2">
    <name type="scientific">Xylanibacter ruminicola</name>
    <name type="common">Prevotella ruminicola</name>
    <dbReference type="NCBI Taxonomy" id="839"/>
    <lineage>
        <taxon>Bacteria</taxon>
        <taxon>Pseudomonadati</taxon>
        <taxon>Bacteroidota</taxon>
        <taxon>Bacteroidia</taxon>
        <taxon>Bacteroidales</taxon>
        <taxon>Prevotellaceae</taxon>
        <taxon>Xylanibacter</taxon>
    </lineage>
</organism>
<dbReference type="Proteomes" id="UP000763088">
    <property type="component" value="Unassembled WGS sequence"/>
</dbReference>
<gene>
    <name evidence="1" type="ORF">E7102_05620</name>
</gene>
<dbReference type="AlphaFoldDB" id="A0A928BU07"/>
<accession>A0A928BU07</accession>
<evidence type="ECO:0000313" key="2">
    <source>
        <dbReference type="Proteomes" id="UP000763088"/>
    </source>
</evidence>
<evidence type="ECO:0000313" key="1">
    <source>
        <dbReference type="EMBL" id="MBE6265930.1"/>
    </source>
</evidence>
<dbReference type="EMBL" id="SUYD01000005">
    <property type="protein sequence ID" value="MBE6265930.1"/>
    <property type="molecule type" value="Genomic_DNA"/>
</dbReference>
<sequence length="97" mass="11350">MEALVMIKEVGAYSERQYQKQGGGTEYFKSRGVVMKRGGDELYGEMTGEFASKNRDTQFQQNQPYIAKGFWKHRTWQDQNGQTRHENGFYLTDIQEL</sequence>